<evidence type="ECO:0000313" key="3">
    <source>
        <dbReference type="Proteomes" id="UP001054945"/>
    </source>
</evidence>
<gene>
    <name evidence="2" type="primary">Klhdc4</name>
    <name evidence="2" type="ORF">CEXT_815141</name>
</gene>
<organism evidence="2 3">
    <name type="scientific">Caerostris extrusa</name>
    <name type="common">Bark spider</name>
    <name type="synonym">Caerostris bankana</name>
    <dbReference type="NCBI Taxonomy" id="172846"/>
    <lineage>
        <taxon>Eukaryota</taxon>
        <taxon>Metazoa</taxon>
        <taxon>Ecdysozoa</taxon>
        <taxon>Arthropoda</taxon>
        <taxon>Chelicerata</taxon>
        <taxon>Arachnida</taxon>
        <taxon>Araneae</taxon>
        <taxon>Araneomorphae</taxon>
        <taxon>Entelegynae</taxon>
        <taxon>Araneoidea</taxon>
        <taxon>Araneidae</taxon>
        <taxon>Caerostris</taxon>
    </lineage>
</organism>
<feature type="region of interest" description="Disordered" evidence="1">
    <location>
        <begin position="419"/>
        <end position="438"/>
    </location>
</feature>
<dbReference type="Proteomes" id="UP001054945">
    <property type="component" value="Unassembled WGS sequence"/>
</dbReference>
<evidence type="ECO:0000256" key="1">
    <source>
        <dbReference type="SAM" id="MobiDB-lite"/>
    </source>
</evidence>
<feature type="region of interest" description="Disordered" evidence="1">
    <location>
        <begin position="494"/>
        <end position="531"/>
    </location>
</feature>
<evidence type="ECO:0000313" key="2">
    <source>
        <dbReference type="EMBL" id="GIY56337.1"/>
    </source>
</evidence>
<name>A0AAV4UEU3_CAEEX</name>
<accession>A0AAV4UEU3</accession>
<feature type="compositionally biased region" description="Acidic residues" evidence="1">
    <location>
        <begin position="495"/>
        <end position="531"/>
    </location>
</feature>
<keyword evidence="3" id="KW-1185">Reference proteome</keyword>
<dbReference type="InterPro" id="IPR052588">
    <property type="entry name" value="Kelch_domain_protein"/>
</dbReference>
<protein>
    <submittedName>
        <fullName evidence="2">Kelch domain-containing protein 4</fullName>
    </submittedName>
</protein>
<sequence>MGKKDKKKGKGAEKTALKTEKKALNKLKKDLAAKGEGDIEKLIAESQKHIQKADYVGEELCPQPSPRSSCSLNAHPDKEELVLFGGEYFNGKKTTVYNDLYFYNIKKGQWSIMHTPVKPPPRSSHKSVVLSQSGGQLWVFGGEFSSPSRSVFHHYNDLWVFHFTEKRWEQIKAPGGPSSRSGHRMAVRRKQIVIFGGFHDSVGNQRYFNDIHVFNLDTYTWSKIEASGKIPPPRSACLFAPLTDGRILLYGGYSTEKVKKDVDKGITHTDMYYLLIDERAAPHKWKWVPAKPSGFPPSPRCGLSFAVSPNNRAYIFGGVCDDDQDENLISVFCKDLYVLELDNGRFSPINLRGKASGLMRKKRRGARDNDVKILDDDGEEEKSEERNDVDVEVAERLKEVSIKSDDIFTVTVSSSVSVASSEKSASSSSSSSNEAFAPKARMNSTLAVKNGILYLYGGTYEEGDRQYTLSDFYSLDVHKVDEWRTIVPFSISNLDWEDSSGSESEDDDDDDDEQDDDDDDESSESDDMDTQ</sequence>
<dbReference type="InterPro" id="IPR015915">
    <property type="entry name" value="Kelch-typ_b-propeller"/>
</dbReference>
<proteinExistence type="predicted"/>
<dbReference type="Gene3D" id="2.120.10.80">
    <property type="entry name" value="Kelch-type beta propeller"/>
    <property type="match status" value="1"/>
</dbReference>
<dbReference type="SUPFAM" id="SSF117281">
    <property type="entry name" value="Kelch motif"/>
    <property type="match status" value="1"/>
</dbReference>
<comment type="caution">
    <text evidence="2">The sequence shown here is derived from an EMBL/GenBank/DDBJ whole genome shotgun (WGS) entry which is preliminary data.</text>
</comment>
<feature type="region of interest" description="Disordered" evidence="1">
    <location>
        <begin position="369"/>
        <end position="388"/>
    </location>
</feature>
<dbReference type="AlphaFoldDB" id="A0AAV4UEU3"/>
<dbReference type="Pfam" id="PF13415">
    <property type="entry name" value="Beta-prop_FBX42"/>
    <property type="match status" value="1"/>
</dbReference>
<dbReference type="EMBL" id="BPLR01012759">
    <property type="protein sequence ID" value="GIY56337.1"/>
    <property type="molecule type" value="Genomic_DNA"/>
</dbReference>
<dbReference type="PANTHER" id="PTHR46063">
    <property type="entry name" value="KELCH DOMAIN-CONTAINING PROTEIN"/>
    <property type="match status" value="1"/>
</dbReference>
<reference evidence="2 3" key="1">
    <citation type="submission" date="2021-06" db="EMBL/GenBank/DDBJ databases">
        <title>Caerostris extrusa draft genome.</title>
        <authorList>
            <person name="Kono N."/>
            <person name="Arakawa K."/>
        </authorList>
    </citation>
    <scope>NUCLEOTIDE SEQUENCE [LARGE SCALE GENOMIC DNA]</scope>
</reference>
<feature type="compositionally biased region" description="Low complexity" evidence="1">
    <location>
        <begin position="419"/>
        <end position="432"/>
    </location>
</feature>
<dbReference type="PANTHER" id="PTHR46063:SF1">
    <property type="entry name" value="KELCH DOMAIN-CONTAINING PROTEIN 4"/>
    <property type="match status" value="1"/>
</dbReference>